<name>A0A4Y7RCX5_9FIRM</name>
<reference evidence="1 2" key="1">
    <citation type="journal article" date="2018" name="Environ. Microbiol.">
        <title>Novel energy conservation strategies and behaviour of Pelotomaculum schinkii driving syntrophic propionate catabolism.</title>
        <authorList>
            <person name="Hidalgo-Ahumada C.A.P."/>
            <person name="Nobu M.K."/>
            <person name="Narihiro T."/>
            <person name="Tamaki H."/>
            <person name="Liu W.T."/>
            <person name="Kamagata Y."/>
            <person name="Stams A.J.M."/>
            <person name="Imachi H."/>
            <person name="Sousa D.Z."/>
        </authorList>
    </citation>
    <scope>NUCLEOTIDE SEQUENCE [LARGE SCALE GENOMIC DNA]</scope>
    <source>
        <strain evidence="1 2">HH</strain>
    </source>
</reference>
<dbReference type="RefSeq" id="WP_190238801.1">
    <property type="nucleotide sequence ID" value="NZ_QFGA01000001.1"/>
</dbReference>
<accession>A0A4Y7RCX5</accession>
<gene>
    <name evidence="1" type="ORF">Psch_00102</name>
</gene>
<evidence type="ECO:0000313" key="2">
    <source>
        <dbReference type="Proteomes" id="UP000298324"/>
    </source>
</evidence>
<dbReference type="Proteomes" id="UP000298324">
    <property type="component" value="Unassembled WGS sequence"/>
</dbReference>
<dbReference type="EMBL" id="QFGA01000001">
    <property type="protein sequence ID" value="TEB06570.1"/>
    <property type="molecule type" value="Genomic_DNA"/>
</dbReference>
<dbReference type="AlphaFoldDB" id="A0A4Y7RCX5"/>
<protein>
    <submittedName>
        <fullName evidence="1">Uncharacterized protein</fullName>
    </submittedName>
</protein>
<keyword evidence="2" id="KW-1185">Reference proteome</keyword>
<proteinExistence type="predicted"/>
<organism evidence="1 2">
    <name type="scientific">Pelotomaculum schinkii</name>
    <dbReference type="NCBI Taxonomy" id="78350"/>
    <lineage>
        <taxon>Bacteria</taxon>
        <taxon>Bacillati</taxon>
        <taxon>Bacillota</taxon>
        <taxon>Clostridia</taxon>
        <taxon>Eubacteriales</taxon>
        <taxon>Desulfotomaculaceae</taxon>
        <taxon>Pelotomaculum</taxon>
    </lineage>
</organism>
<sequence>MSESLNDMFMKKPRSHKTLTFSGKSAVIDVFFSMNCLKELSDYYEQSGDYRLAFSKIAFYMYQETDGGDSEINLEENDFTAASDEELETLLVSILETDERLKDVYEQTQADNVFERFYKANDNLIKSAISPIAKTLSQNPKAINLSNSSAIKKMLEEYNAITRSIDFPYIKKMQELSAIYNKAENLSRITEAFRYTEHFRGLDLSYLNAIPKFDYPEIKPILESVSKINFNIAEIIKPVTLQLAQLQTDLLSWMQPVFSDITDFMSSIDFSMLTYHYQWSEKHDLLVKFGWFYLNELSTEVIDEIYDKKDTITQDEVDRLVVQDFRKNRCERLKKVVNKWDDSPYFKPRKLVLHQALVSHSRRCYNASTTLLSIHTEGVITDFMRIGLQTPKFRAQEALNDITEYLNIQPMGSLSFSDWQIYSEVLERILSAFVEHFDCANPDGASNDSRHKIAHGHVIEAETEVNSLKRFLYLNEVYRLFSYLDKRVQAKKNA</sequence>
<comment type="caution">
    <text evidence="1">The sequence shown here is derived from an EMBL/GenBank/DDBJ whole genome shotgun (WGS) entry which is preliminary data.</text>
</comment>
<evidence type="ECO:0000313" key="1">
    <source>
        <dbReference type="EMBL" id="TEB06570.1"/>
    </source>
</evidence>